<reference evidence="3 4" key="1">
    <citation type="submission" date="2016-04" db="EMBL/GenBank/DDBJ databases">
        <title>Deep-sea bacteria in the southern Pacific.</title>
        <authorList>
            <person name="Tang K."/>
        </authorList>
    </citation>
    <scope>NUCLEOTIDE SEQUENCE [LARGE SCALE GENOMIC DNA]</scope>
    <source>
        <strain evidence="3 4">JLT2014</strain>
        <plasmid evidence="4">ppaby2</plasmid>
    </source>
</reference>
<accession>A0A1P8UMK1</accession>
<dbReference type="KEGG" id="paby:Ga0080574_TMP266"/>
<evidence type="ECO:0000259" key="2">
    <source>
        <dbReference type="Pfam" id="PF01425"/>
    </source>
</evidence>
<feature type="region of interest" description="Disordered" evidence="1">
    <location>
        <begin position="138"/>
        <end position="159"/>
    </location>
</feature>
<dbReference type="SUPFAM" id="SSF75304">
    <property type="entry name" value="Amidase signature (AS) enzymes"/>
    <property type="match status" value="1"/>
</dbReference>
<dbReference type="Proteomes" id="UP000187059">
    <property type="component" value="Plasmid pPABY2"/>
</dbReference>
<dbReference type="RefSeq" id="WP_076694409.1">
    <property type="nucleotide sequence ID" value="NZ_CP015090.1"/>
</dbReference>
<feature type="domain" description="Amidase" evidence="2">
    <location>
        <begin position="34"/>
        <end position="420"/>
    </location>
</feature>
<dbReference type="InterPro" id="IPR000120">
    <property type="entry name" value="Amidase"/>
</dbReference>
<dbReference type="InterPro" id="IPR036928">
    <property type="entry name" value="AS_sf"/>
</dbReference>
<keyword evidence="3" id="KW-0808">Transferase</keyword>
<dbReference type="OrthoDB" id="9777859at2"/>
<evidence type="ECO:0000256" key="1">
    <source>
        <dbReference type="SAM" id="MobiDB-lite"/>
    </source>
</evidence>
<dbReference type="PANTHER" id="PTHR11895">
    <property type="entry name" value="TRANSAMIDASE"/>
    <property type="match status" value="1"/>
</dbReference>
<dbReference type="PANTHER" id="PTHR11895:SF176">
    <property type="entry name" value="AMIDASE AMID-RELATED"/>
    <property type="match status" value="1"/>
</dbReference>
<proteinExistence type="predicted"/>
<keyword evidence="4" id="KW-1185">Reference proteome</keyword>
<keyword evidence="3" id="KW-0614">Plasmid</keyword>
<evidence type="ECO:0000313" key="3">
    <source>
        <dbReference type="EMBL" id="APZ50600.1"/>
    </source>
</evidence>
<dbReference type="EMBL" id="CP015090">
    <property type="protein sequence ID" value="APZ50600.1"/>
    <property type="molecule type" value="Genomic_DNA"/>
</dbReference>
<dbReference type="GO" id="GO:0016740">
    <property type="term" value="F:transferase activity"/>
    <property type="evidence" value="ECO:0007669"/>
    <property type="project" value="UniProtKB-KW"/>
</dbReference>
<dbReference type="Pfam" id="PF01425">
    <property type="entry name" value="Amidase"/>
    <property type="match status" value="1"/>
</dbReference>
<geneLocation type="plasmid" evidence="4">
    <name>ppaby2</name>
</geneLocation>
<sequence>MTGLPRPASGDPAALDAVAAAEEIRAGRLTSEALVRACLDRIARRDEAVRAWTHLDPEAALAAARAADRSAPQGLLHGVPVGIKDVIRTAGMPTGMNSPHHQSDGPTQDAAAVEILRHLGAIVLGKLDTVEFAVNGRRAATRNPHDPARTPGGSSSGSGAAVADFQVPLALGTQTGGSVIRPAAFCGVPAMKPSWGSVPTEGMRSCSASLDTLGWYGRSVRDLALLWRTFQWQAAIPLAPEIAGLRIGLCLSPVADLLQPPALAALAMAVEALRGAGAEVIPVELPEQEGARLSEAHKTVMQGEMRATFLNEALRFPDLYPELRGIVTAPMQDDFLDALDFAAAMRPRTDALFAPFDAVLTPSAPDVAPIGPENAGSALCNRIWTLLHLPVIHLPLPHGPGLLPAGVSLIAPRGRDAALLRTAAALEGLFATCPPRGV</sequence>
<evidence type="ECO:0000313" key="4">
    <source>
        <dbReference type="Proteomes" id="UP000187059"/>
    </source>
</evidence>
<dbReference type="InterPro" id="IPR023631">
    <property type="entry name" value="Amidase_dom"/>
</dbReference>
<protein>
    <submittedName>
        <fullName evidence="3">Amidase, Asp-tRNAAsn/Glu-tRNAGln amidotransferase A subunit</fullName>
    </submittedName>
</protein>
<gene>
    <name evidence="3" type="ORF">Ga0080574_TMP266</name>
</gene>
<dbReference type="Gene3D" id="3.90.1300.10">
    <property type="entry name" value="Amidase signature (AS) domain"/>
    <property type="match status" value="1"/>
</dbReference>
<organism evidence="3 4">
    <name type="scientific">Salipiger abyssi</name>
    <dbReference type="NCBI Taxonomy" id="1250539"/>
    <lineage>
        <taxon>Bacteria</taxon>
        <taxon>Pseudomonadati</taxon>
        <taxon>Pseudomonadota</taxon>
        <taxon>Alphaproteobacteria</taxon>
        <taxon>Rhodobacterales</taxon>
        <taxon>Roseobacteraceae</taxon>
        <taxon>Salipiger</taxon>
    </lineage>
</organism>
<dbReference type="AlphaFoldDB" id="A0A1P8UMK1"/>
<name>A0A1P8UMK1_9RHOB</name>